<dbReference type="InterPro" id="IPR000534">
    <property type="entry name" value="Semialdehyde_DH_NAD-bd"/>
</dbReference>
<dbReference type="UniPathway" id="UPA00050">
    <property type="reaction ID" value="UER00463"/>
</dbReference>
<evidence type="ECO:0000256" key="5">
    <source>
        <dbReference type="ARBA" id="ARBA00011738"/>
    </source>
</evidence>
<evidence type="ECO:0000313" key="19">
    <source>
        <dbReference type="EMBL" id="API55270.1"/>
    </source>
</evidence>
<evidence type="ECO:0000256" key="6">
    <source>
        <dbReference type="ARBA" id="ARBA00013120"/>
    </source>
</evidence>
<protein>
    <recommendedName>
        <fullName evidence="6 15">Aspartate-semialdehyde dehydrogenase</fullName>
        <shortName evidence="15">ASA dehydrogenase</shortName>
        <shortName evidence="15">ASADH</shortName>
        <ecNumber evidence="6 15">1.2.1.11</ecNumber>
    </recommendedName>
    <alternativeName>
        <fullName evidence="15">Aspartate-beta-semialdehyde dehydrogenase</fullName>
    </alternativeName>
</protein>
<comment type="function">
    <text evidence="15">Catalyzes the NADPH-dependent formation of L-aspartate-semialdehyde (L-ASA) by the reductive dephosphorylation of L-aspartyl-4-phosphate.</text>
</comment>
<dbReference type="GO" id="GO:0046983">
    <property type="term" value="F:protein dimerization activity"/>
    <property type="evidence" value="ECO:0007669"/>
    <property type="project" value="InterPro"/>
</dbReference>
<dbReference type="NCBIfam" id="NF011456">
    <property type="entry name" value="PRK14874.1"/>
    <property type="match status" value="1"/>
</dbReference>
<dbReference type="SMART" id="SM00859">
    <property type="entry name" value="Semialdhyde_dh"/>
    <property type="match status" value="1"/>
</dbReference>
<dbReference type="GO" id="GO:0019877">
    <property type="term" value="P:diaminopimelate biosynthetic process"/>
    <property type="evidence" value="ECO:0007669"/>
    <property type="project" value="UniProtKB-UniRule"/>
</dbReference>
<evidence type="ECO:0000256" key="16">
    <source>
        <dbReference type="PIRSR" id="PIRSR000148-1"/>
    </source>
</evidence>
<feature type="active site" description="Proton acceptor" evidence="15 16">
    <location>
        <position position="247"/>
    </location>
</feature>
<reference evidence="19 21" key="2">
    <citation type="submission" date="2016-11" db="EMBL/GenBank/DDBJ databases">
        <title>Rhizobium leguminosarum bv. viciae strain Vaf12 isolated from Vavilovia formosa root nodules from Russia, Dagestan.</title>
        <authorList>
            <person name="Kimeklis A."/>
        </authorList>
    </citation>
    <scope>NUCLEOTIDE SEQUENCE [LARGE SCALE GENOMIC DNA]</scope>
    <source>
        <strain evidence="19 21">Vaf-108</strain>
        <plasmid evidence="21">Plasmid unnamed1</plasmid>
        <plasmid evidence="19">unnamed1</plasmid>
    </source>
</reference>
<geneLocation type="plasmid" evidence="19">
    <name>unnamed1</name>
</geneLocation>
<comment type="similarity">
    <text evidence="4 15">Belongs to the aspartate-semialdehyde dehydrogenase family.</text>
</comment>
<dbReference type="GO" id="GO:0071266">
    <property type="term" value="P:'de novo' L-methionine biosynthetic process"/>
    <property type="evidence" value="ECO:0007669"/>
    <property type="project" value="UniProtKB-UniRule"/>
</dbReference>
<dbReference type="PANTHER" id="PTHR46278:SF2">
    <property type="entry name" value="ASPARTATE-SEMIALDEHYDE DEHYDROGENASE"/>
    <property type="match status" value="1"/>
</dbReference>
<comment type="pathway">
    <text evidence="2 15">Amino-acid biosynthesis; L-lysine biosynthesis via DAP pathway; (S)-tetrahydrodipicolinate from L-aspartate: step 2/4.</text>
</comment>
<keyword evidence="8 15" id="KW-0791">Threonine biosynthesis</keyword>
<feature type="binding site" evidence="15">
    <location>
        <position position="160"/>
    </location>
    <ligand>
        <name>substrate</name>
    </ligand>
</feature>
<gene>
    <name evidence="15" type="primary">asd</name>
    <name evidence="18" type="ORF">BA011_35490</name>
    <name evidence="19" type="ORF">BMW22_27370</name>
</gene>
<feature type="binding site" evidence="15">
    <location>
        <position position="102"/>
    </location>
    <ligand>
        <name>phosphate</name>
        <dbReference type="ChEBI" id="CHEBI:43474"/>
    </ligand>
</feature>
<evidence type="ECO:0000256" key="11">
    <source>
        <dbReference type="ARBA" id="ARBA00023002"/>
    </source>
</evidence>
<comment type="caution">
    <text evidence="15">Lacks conserved residue(s) required for the propagation of feature annotation.</text>
</comment>
<evidence type="ECO:0000259" key="17">
    <source>
        <dbReference type="SMART" id="SM00859"/>
    </source>
</evidence>
<dbReference type="GO" id="GO:0009097">
    <property type="term" value="P:isoleucine biosynthetic process"/>
    <property type="evidence" value="ECO:0007669"/>
    <property type="project" value="UniProtKB-UniRule"/>
</dbReference>
<comment type="catalytic activity">
    <reaction evidence="14 15">
        <text>L-aspartate 4-semialdehyde + phosphate + NADP(+) = 4-phospho-L-aspartate + NADPH + H(+)</text>
        <dbReference type="Rhea" id="RHEA:24284"/>
        <dbReference type="ChEBI" id="CHEBI:15378"/>
        <dbReference type="ChEBI" id="CHEBI:43474"/>
        <dbReference type="ChEBI" id="CHEBI:57535"/>
        <dbReference type="ChEBI" id="CHEBI:57783"/>
        <dbReference type="ChEBI" id="CHEBI:58349"/>
        <dbReference type="ChEBI" id="CHEBI:537519"/>
        <dbReference type="EC" id="1.2.1.11"/>
    </reaction>
</comment>
<keyword evidence="13 15" id="KW-0486">Methionine biosynthesis</keyword>
<evidence type="ECO:0000256" key="7">
    <source>
        <dbReference type="ARBA" id="ARBA00022605"/>
    </source>
</evidence>
<evidence type="ECO:0000256" key="10">
    <source>
        <dbReference type="ARBA" id="ARBA00022915"/>
    </source>
</evidence>
<dbReference type="GO" id="GO:0004073">
    <property type="term" value="F:aspartate-semialdehyde dehydrogenase activity"/>
    <property type="evidence" value="ECO:0007669"/>
    <property type="project" value="UniProtKB-UniRule"/>
</dbReference>
<dbReference type="Proteomes" id="UP000183050">
    <property type="component" value="Plasmid unnamed1"/>
</dbReference>
<evidence type="ECO:0000256" key="3">
    <source>
        <dbReference type="ARBA" id="ARBA00005097"/>
    </source>
</evidence>
<dbReference type="UniPathway" id="UPA00034">
    <property type="reaction ID" value="UER00016"/>
</dbReference>
<dbReference type="InterPro" id="IPR036291">
    <property type="entry name" value="NAD(P)-bd_dom_sf"/>
</dbReference>
<dbReference type="GO" id="GO:0009089">
    <property type="term" value="P:lysine biosynthetic process via diaminopimelate"/>
    <property type="evidence" value="ECO:0007669"/>
    <property type="project" value="UniProtKB-UniRule"/>
</dbReference>
<dbReference type="Proteomes" id="UP000092691">
    <property type="component" value="Plasmid unnamed3"/>
</dbReference>
<dbReference type="SUPFAM" id="SSF51735">
    <property type="entry name" value="NAD(P)-binding Rossmann-fold domains"/>
    <property type="match status" value="1"/>
</dbReference>
<keyword evidence="9 15" id="KW-0521">NADP</keyword>
<keyword evidence="11 15" id="KW-0560">Oxidoreductase</keyword>
<dbReference type="CDD" id="cd02316">
    <property type="entry name" value="VcASADH2_like_N"/>
    <property type="match status" value="1"/>
</dbReference>
<dbReference type="EMBL" id="CP016290">
    <property type="protein sequence ID" value="ANP91163.1"/>
    <property type="molecule type" value="Genomic_DNA"/>
</dbReference>
<keyword evidence="7 15" id="KW-0028">Amino-acid biosynthesis</keyword>
<evidence type="ECO:0000256" key="14">
    <source>
        <dbReference type="ARBA" id="ARBA00047891"/>
    </source>
</evidence>
<comment type="pathway">
    <text evidence="1 15">Amino-acid biosynthesis; L-methionine biosynthesis via de novo pathway; L-homoserine from L-aspartate: step 2/3.</text>
</comment>
<dbReference type="InterPro" id="IPR005986">
    <property type="entry name" value="Asp_semialdehyde_DH_beta"/>
</dbReference>
<dbReference type="Gene3D" id="3.30.360.10">
    <property type="entry name" value="Dihydrodipicolinate Reductase, domain 2"/>
    <property type="match status" value="1"/>
</dbReference>
<dbReference type="RefSeq" id="WP_065284415.1">
    <property type="nucleotide sequence ID" value="NZ_CP016290.1"/>
</dbReference>
<reference evidence="18 20" key="1">
    <citation type="submission" date="2016-06" db="EMBL/GenBank/DDBJ databases">
        <title>Microsymbionts genomes from the relict species Vavilovia formosa.</title>
        <authorList>
            <person name="Chirak E."/>
            <person name="Kimeklis A."/>
            <person name="Andronov E."/>
        </authorList>
    </citation>
    <scope>NUCLEOTIDE SEQUENCE [LARGE SCALE GENOMIC DNA]</scope>
    <source>
        <strain evidence="18 20">Vaf10</strain>
        <plasmid evidence="20">Plasmid unnamed3</plasmid>
        <plasmid evidence="18">unnamed3</plasmid>
    </source>
</reference>
<keyword evidence="12 15" id="KW-0457">Lysine biosynthesis</keyword>
<sequence>MRPLDISVVGATGAVGTALIKLLEKSEIKINRLRLFASSSGARQFKFRDQTYQVEALRDISDIGDTKTDIAFFSAGGDVSAVWGPRFASQGALVIDNSNAFRMRPDVPLIVPQVNACSLTVRPPSGIVANPNCSTIQLVRALRPLIATFGVNQVLLTTYQAASGVGLRGIKELEDGVKAWLEGSTGPAAESFPVPLAFNVIPQIGEISREGVALEERKLVQESRKIFGMPHLQLTATCVRVPVKTGHSEAVYVEFDEHVRIEQVRELLANEPGVRLYADEVRDGYPMPRYLGDPADVHVGRVRVNPENPRGLWMWVVADNIQVGAALNALLIAQLAIANNLIGES</sequence>
<geneLocation type="plasmid" evidence="18 20">
    <name>unnamed3</name>
</geneLocation>
<dbReference type="HAMAP" id="MF_02121">
    <property type="entry name" value="ASADH"/>
    <property type="match status" value="1"/>
</dbReference>
<feature type="binding site" evidence="15">
    <location>
        <position position="320"/>
    </location>
    <ligand>
        <name>NADP(+)</name>
        <dbReference type="ChEBI" id="CHEBI:58349"/>
    </ligand>
</feature>
<comment type="subunit">
    <text evidence="5 15">Homodimer.</text>
</comment>
<evidence type="ECO:0000313" key="21">
    <source>
        <dbReference type="Proteomes" id="UP000183050"/>
    </source>
</evidence>
<dbReference type="PANTHER" id="PTHR46278">
    <property type="entry name" value="DEHYDROGENASE, PUTATIVE-RELATED"/>
    <property type="match status" value="1"/>
</dbReference>
<keyword evidence="10 15" id="KW-0220">Diaminopimelate biosynthesis</keyword>
<keyword evidence="18" id="KW-0614">Plasmid</keyword>
<evidence type="ECO:0000256" key="2">
    <source>
        <dbReference type="ARBA" id="ARBA00005076"/>
    </source>
</evidence>
<evidence type="ECO:0000313" key="18">
    <source>
        <dbReference type="EMBL" id="ANP91163.1"/>
    </source>
</evidence>
<dbReference type="EC" id="1.2.1.11" evidence="6 15"/>
<dbReference type="NCBIfam" id="TIGR01296">
    <property type="entry name" value="asd_B"/>
    <property type="match status" value="1"/>
</dbReference>
<dbReference type="UniPathway" id="UPA00051">
    <property type="reaction ID" value="UER00464"/>
</dbReference>
<dbReference type="GO" id="GO:0051287">
    <property type="term" value="F:NAD binding"/>
    <property type="evidence" value="ECO:0007669"/>
    <property type="project" value="InterPro"/>
</dbReference>
<evidence type="ECO:0000313" key="20">
    <source>
        <dbReference type="Proteomes" id="UP000092691"/>
    </source>
</evidence>
<evidence type="ECO:0000256" key="1">
    <source>
        <dbReference type="ARBA" id="ARBA00005021"/>
    </source>
</evidence>
<evidence type="ECO:0000256" key="13">
    <source>
        <dbReference type="ARBA" id="ARBA00023167"/>
    </source>
</evidence>
<dbReference type="EMBL" id="CP018229">
    <property type="protein sequence ID" value="API55270.1"/>
    <property type="molecule type" value="Genomic_DNA"/>
</dbReference>
<organism evidence="18 20">
    <name type="scientific">Rhizobium leguminosarum</name>
    <dbReference type="NCBI Taxonomy" id="384"/>
    <lineage>
        <taxon>Bacteria</taxon>
        <taxon>Pseudomonadati</taxon>
        <taxon>Pseudomonadota</taxon>
        <taxon>Alphaproteobacteria</taxon>
        <taxon>Hyphomicrobiales</taxon>
        <taxon>Rhizobiaceae</taxon>
        <taxon>Rhizobium/Agrobacterium group</taxon>
        <taxon>Rhizobium</taxon>
    </lineage>
</organism>
<evidence type="ECO:0000256" key="8">
    <source>
        <dbReference type="ARBA" id="ARBA00022697"/>
    </source>
</evidence>
<dbReference type="Pfam" id="PF01118">
    <property type="entry name" value="Semialdhyde_dh"/>
    <property type="match status" value="1"/>
</dbReference>
<dbReference type="PIRSF" id="PIRSF000148">
    <property type="entry name" value="ASA_dh"/>
    <property type="match status" value="1"/>
</dbReference>
<dbReference type="GO" id="GO:0050661">
    <property type="term" value="F:NADP binding"/>
    <property type="evidence" value="ECO:0007669"/>
    <property type="project" value="UniProtKB-UniRule"/>
</dbReference>
<evidence type="ECO:0000256" key="15">
    <source>
        <dbReference type="HAMAP-Rule" id="MF_02121"/>
    </source>
</evidence>
<feature type="binding site" evidence="15">
    <location>
        <begin position="163"/>
        <end position="164"/>
    </location>
    <ligand>
        <name>NADP(+)</name>
        <dbReference type="ChEBI" id="CHEBI:58349"/>
    </ligand>
</feature>
<dbReference type="OrthoDB" id="9805684at2"/>
<dbReference type="GO" id="GO:0009088">
    <property type="term" value="P:threonine biosynthetic process"/>
    <property type="evidence" value="ECO:0007669"/>
    <property type="project" value="UniProtKB-UniRule"/>
</dbReference>
<dbReference type="Gene3D" id="3.40.50.720">
    <property type="entry name" value="NAD(P)-binding Rossmann-like Domain"/>
    <property type="match status" value="1"/>
</dbReference>
<proteinExistence type="inferred from homology"/>
<name>A0A1B1CN09_RHILE</name>
<evidence type="ECO:0000256" key="12">
    <source>
        <dbReference type="ARBA" id="ARBA00023154"/>
    </source>
</evidence>
<dbReference type="Pfam" id="PF02774">
    <property type="entry name" value="Semialdhyde_dhC"/>
    <property type="match status" value="1"/>
</dbReference>
<accession>A0A1B1CN09</accession>
<comment type="pathway">
    <text evidence="3 15">Amino-acid biosynthesis; L-threonine biosynthesis; L-threonine from L-aspartate: step 2/5.</text>
</comment>
<evidence type="ECO:0000256" key="9">
    <source>
        <dbReference type="ARBA" id="ARBA00022857"/>
    </source>
</evidence>
<dbReference type="CDD" id="cd18131">
    <property type="entry name" value="ASADH_C_bac_euk_like"/>
    <property type="match status" value="1"/>
</dbReference>
<feature type="binding site" evidence="15">
    <location>
        <begin position="12"/>
        <end position="15"/>
    </location>
    <ligand>
        <name>NADP(+)</name>
        <dbReference type="ChEBI" id="CHEBI:58349"/>
    </ligand>
</feature>
<dbReference type="InterPro" id="IPR012280">
    <property type="entry name" value="Semialdhyde_DH_dimer_dom"/>
</dbReference>
<dbReference type="AlphaFoldDB" id="A0A1B1CN09"/>
<feature type="active site" description="Acyl-thioester intermediate" evidence="15 16">
    <location>
        <position position="133"/>
    </location>
</feature>
<feature type="domain" description="Semialdehyde dehydrogenase NAD-binding" evidence="17">
    <location>
        <begin position="5"/>
        <end position="122"/>
    </location>
</feature>
<feature type="binding site" evidence="15">
    <location>
        <position position="240"/>
    </location>
    <ligand>
        <name>substrate</name>
    </ligand>
</feature>
<dbReference type="InterPro" id="IPR012080">
    <property type="entry name" value="Asp_semialdehyde_DH"/>
</dbReference>
<evidence type="ECO:0000256" key="4">
    <source>
        <dbReference type="ARBA" id="ARBA00010584"/>
    </source>
</evidence>
<dbReference type="SUPFAM" id="SSF55347">
    <property type="entry name" value="Glyceraldehyde-3-phosphate dehydrogenase-like, C-terminal domain"/>
    <property type="match status" value="1"/>
</dbReference>